<dbReference type="InterPro" id="IPR036514">
    <property type="entry name" value="SGNH_hydro_sf"/>
</dbReference>
<protein>
    <submittedName>
        <fullName evidence="2">GDSL-like Lipase/Acylhydrolase</fullName>
    </submittedName>
</protein>
<comment type="caution">
    <text evidence="2">The sequence shown here is derived from an EMBL/GenBank/DDBJ whole genome shotgun (WGS) entry which is preliminary data.</text>
</comment>
<reference evidence="2 3" key="1">
    <citation type="submission" date="2015-11" db="EMBL/GenBank/DDBJ databases">
        <authorList>
            <person name="Lin W."/>
        </authorList>
    </citation>
    <scope>NUCLEOTIDE SEQUENCE [LARGE SCALE GENOMIC DNA]</scope>
    <source>
        <strain evidence="2 3">HCH-1</strain>
    </source>
</reference>
<gene>
    <name evidence="2" type="ORF">ASN18_0527</name>
</gene>
<accession>A0ABR5SIH4</accession>
<name>A0ABR5SIH4_9BACT</name>
<dbReference type="EMBL" id="LNQR01000021">
    <property type="protein sequence ID" value="KWT92696.1"/>
    <property type="molecule type" value="Genomic_DNA"/>
</dbReference>
<dbReference type="Gene3D" id="3.40.50.1110">
    <property type="entry name" value="SGNH hydrolase"/>
    <property type="match status" value="1"/>
</dbReference>
<evidence type="ECO:0000313" key="3">
    <source>
        <dbReference type="Proteomes" id="UP000060487"/>
    </source>
</evidence>
<dbReference type="InterPro" id="IPR013830">
    <property type="entry name" value="SGNH_hydro"/>
</dbReference>
<proteinExistence type="predicted"/>
<dbReference type="Pfam" id="PF13472">
    <property type="entry name" value="Lipase_GDSL_2"/>
    <property type="match status" value="1"/>
</dbReference>
<evidence type="ECO:0000259" key="1">
    <source>
        <dbReference type="Pfam" id="PF13472"/>
    </source>
</evidence>
<evidence type="ECO:0000313" key="2">
    <source>
        <dbReference type="EMBL" id="KWT92696.1"/>
    </source>
</evidence>
<sequence length="200" mass="22367">MSKLMIAAFGDSLTVGFQSPTREEPWYRETPYTDFLMEKMDGKADFVVKGVSGELTEDMLRRYDRDILSVKPDYVIILGGTNDLGWSVEISAIVSNLYYMYTRALNAGIIPVAVSVPSLRGYDPLIAPRVVLNNMIKENAKGLNIPFADYFTASSETPVQRLAIEYSNDGLHLSTKGYELLADVIYDEVFSKITPQNNTI</sequence>
<dbReference type="RefSeq" id="WP_085051056.1">
    <property type="nucleotide sequence ID" value="NZ_LNQR01000021.1"/>
</dbReference>
<dbReference type="PANTHER" id="PTHR30383">
    <property type="entry name" value="THIOESTERASE 1/PROTEASE 1/LYSOPHOSPHOLIPASE L1"/>
    <property type="match status" value="1"/>
</dbReference>
<keyword evidence="3" id="KW-1185">Reference proteome</keyword>
<dbReference type="InterPro" id="IPR051532">
    <property type="entry name" value="Ester_Hydrolysis_Enzymes"/>
</dbReference>
<dbReference type="SUPFAM" id="SSF52266">
    <property type="entry name" value="SGNH hydrolase"/>
    <property type="match status" value="1"/>
</dbReference>
<organism evidence="2 3">
    <name type="scientific">Candidatus Magnetominusculus xianensis</name>
    <dbReference type="NCBI Taxonomy" id="1748249"/>
    <lineage>
        <taxon>Bacteria</taxon>
        <taxon>Pseudomonadati</taxon>
        <taxon>Nitrospirota</taxon>
        <taxon>Nitrospiria</taxon>
        <taxon>Nitrospirales</taxon>
        <taxon>Nitrospiraceae</taxon>
        <taxon>Candidatus Magnetominusculus</taxon>
    </lineage>
</organism>
<dbReference type="PANTHER" id="PTHR30383:SF5">
    <property type="entry name" value="SGNH HYDROLASE-TYPE ESTERASE DOMAIN-CONTAINING PROTEIN"/>
    <property type="match status" value="1"/>
</dbReference>
<dbReference type="Proteomes" id="UP000060487">
    <property type="component" value="Unassembled WGS sequence"/>
</dbReference>
<feature type="domain" description="SGNH hydrolase-type esterase" evidence="1">
    <location>
        <begin position="8"/>
        <end position="180"/>
    </location>
</feature>